<proteinExistence type="inferred from homology"/>
<keyword evidence="3 7" id="KW-0489">Methyltransferase</keyword>
<dbReference type="PROSITE" id="PS50280">
    <property type="entry name" value="SET"/>
    <property type="match status" value="1"/>
</dbReference>
<dbReference type="InterPro" id="IPR015353">
    <property type="entry name" value="Rubisco_LSMT_subst-bd"/>
</dbReference>
<dbReference type="InterPro" id="IPR046341">
    <property type="entry name" value="SET_dom_sf"/>
</dbReference>
<dbReference type="PROSITE" id="PS51565">
    <property type="entry name" value="SAM_MT85_SETD3"/>
    <property type="match status" value="1"/>
</dbReference>
<dbReference type="EC" id="2.1.1.85" evidence="7"/>
<dbReference type="GO" id="GO:0018064">
    <property type="term" value="F:protein-L-histidine N-tele-methyltransferase activity"/>
    <property type="evidence" value="ECO:0007669"/>
    <property type="project" value="UniProtKB-EC"/>
</dbReference>
<dbReference type="InterPro" id="IPR044428">
    <property type="entry name" value="SETD3_SET"/>
</dbReference>
<dbReference type="Gene3D" id="3.90.1410.10">
    <property type="entry name" value="set domain protein methyltransferase, domain 1"/>
    <property type="match status" value="1"/>
</dbReference>
<evidence type="ECO:0000256" key="1">
    <source>
        <dbReference type="ARBA" id="ARBA00004496"/>
    </source>
</evidence>
<evidence type="ECO:0000256" key="4">
    <source>
        <dbReference type="ARBA" id="ARBA00022679"/>
    </source>
</evidence>
<dbReference type="GO" id="GO:0005737">
    <property type="term" value="C:cytoplasm"/>
    <property type="evidence" value="ECO:0007669"/>
    <property type="project" value="UniProtKB-SubCell"/>
</dbReference>
<keyword evidence="5 7" id="KW-0949">S-adenosyl-L-methionine</keyword>
<dbReference type="CDD" id="cd19176">
    <property type="entry name" value="SET_SETD3"/>
    <property type="match status" value="1"/>
</dbReference>
<evidence type="ECO:0000313" key="11">
    <source>
        <dbReference type="Proteomes" id="UP001152799"/>
    </source>
</evidence>
<dbReference type="Proteomes" id="UP001152799">
    <property type="component" value="Chromosome 11"/>
</dbReference>
<dbReference type="SUPFAM" id="SSF82199">
    <property type="entry name" value="SET domain"/>
    <property type="match status" value="1"/>
</dbReference>
<dbReference type="GO" id="GO:0032259">
    <property type="term" value="P:methylation"/>
    <property type="evidence" value="ECO:0007669"/>
    <property type="project" value="UniProtKB-KW"/>
</dbReference>
<sequence>MGKKLQNNSTNKSRVSNKKPKPSKEEKELLETVDSLLRLTTFPIHNNVAQSLDCQKQINSFIERIRVLEEKLSKKQNKSSDSKTTPVRHSKENIETFTGWLKENNAELNGCSISVFDGYDLGIKVDKDISQSSLVIAVPRKITMSVESARKSIVQDLVNKVDILKNMPNVLLAVYLLVEKFSETSFWKPYLDILPKTYTTVLYFTLSELEELKGSPTLEVALKQIRSIVRQYAYFHKLFWASEDPVSELMKNKFTFSEYCWAVSTVMTRQNMIPSEDDNSMINALIPLWDLCNHTNGTISTDFNSQQDRSECLAFRDFKAGEQLFIFYGVRTNADFFVHNGFVYEDNENDIYWIRLGISKSDPLQEKRQELLKKLGIWSMAEFSIKKGPRPVDGRLLAFLRIFNMDSDQLDHWIQSEKSSDLQYSECALDTALEHKSWTFLKARLSLLLASYKTKQEDDEKLLEDPNLSANLKVAIKMRFTEKRLLQDCLVYAEEMIQK</sequence>
<evidence type="ECO:0000259" key="9">
    <source>
        <dbReference type="PROSITE" id="PS50280"/>
    </source>
</evidence>
<dbReference type="OrthoDB" id="441812at2759"/>
<dbReference type="PANTHER" id="PTHR13271:SF47">
    <property type="entry name" value="ACTIN-HISTIDINE N-METHYLTRANSFERASE"/>
    <property type="match status" value="1"/>
</dbReference>
<organism evidence="10 11">
    <name type="scientific">Ceutorhynchus assimilis</name>
    <name type="common">cabbage seed weevil</name>
    <dbReference type="NCBI Taxonomy" id="467358"/>
    <lineage>
        <taxon>Eukaryota</taxon>
        <taxon>Metazoa</taxon>
        <taxon>Ecdysozoa</taxon>
        <taxon>Arthropoda</taxon>
        <taxon>Hexapoda</taxon>
        <taxon>Insecta</taxon>
        <taxon>Pterygota</taxon>
        <taxon>Neoptera</taxon>
        <taxon>Endopterygota</taxon>
        <taxon>Coleoptera</taxon>
        <taxon>Polyphaga</taxon>
        <taxon>Cucujiformia</taxon>
        <taxon>Curculionidae</taxon>
        <taxon>Ceutorhynchinae</taxon>
        <taxon>Ceutorhynchus</taxon>
    </lineage>
</organism>
<dbReference type="SUPFAM" id="SSF81822">
    <property type="entry name" value="RuBisCo LSMT C-terminal, substrate-binding domain"/>
    <property type="match status" value="1"/>
</dbReference>
<evidence type="ECO:0000313" key="10">
    <source>
        <dbReference type="EMBL" id="CAG9762489.1"/>
    </source>
</evidence>
<dbReference type="Gene3D" id="3.90.1420.10">
    <property type="entry name" value="Rubisco LSMT, substrate-binding domain"/>
    <property type="match status" value="1"/>
</dbReference>
<feature type="domain" description="SET" evidence="9">
    <location>
        <begin position="109"/>
        <end position="329"/>
    </location>
</feature>
<comment type="similarity">
    <text evidence="7">Belongs to the class V-like SAM-binding methyltransferase superfamily. SETD3 actin-histidine methyltransferase family.</text>
</comment>
<comment type="catalytic activity">
    <reaction evidence="7">
        <text>L-histidyl-[protein] + S-adenosyl-L-methionine = N(tele)-methyl-L-histidyl-[protein] + S-adenosyl-L-homocysteine + H(+)</text>
        <dbReference type="Rhea" id="RHEA:19369"/>
        <dbReference type="Rhea" id="RHEA-COMP:9745"/>
        <dbReference type="Rhea" id="RHEA-COMP:11600"/>
        <dbReference type="ChEBI" id="CHEBI:15378"/>
        <dbReference type="ChEBI" id="CHEBI:16367"/>
        <dbReference type="ChEBI" id="CHEBI:29979"/>
        <dbReference type="ChEBI" id="CHEBI:57856"/>
        <dbReference type="ChEBI" id="CHEBI:59789"/>
        <dbReference type="EC" id="2.1.1.85"/>
    </reaction>
</comment>
<dbReference type="AlphaFoldDB" id="A0A9N9QLJ5"/>
<feature type="compositionally biased region" description="Polar residues" evidence="8">
    <location>
        <begin position="1"/>
        <end position="14"/>
    </location>
</feature>
<keyword evidence="2" id="KW-0963">Cytoplasm</keyword>
<dbReference type="PANTHER" id="PTHR13271">
    <property type="entry name" value="UNCHARACTERIZED PUTATIVE METHYLTRANSFERASE"/>
    <property type="match status" value="1"/>
</dbReference>
<reference evidence="10" key="1">
    <citation type="submission" date="2022-01" db="EMBL/GenBank/DDBJ databases">
        <authorList>
            <person name="King R."/>
        </authorList>
    </citation>
    <scope>NUCLEOTIDE SEQUENCE</scope>
</reference>
<dbReference type="EMBL" id="OU892287">
    <property type="protein sequence ID" value="CAG9762489.1"/>
    <property type="molecule type" value="Genomic_DNA"/>
</dbReference>
<evidence type="ECO:0000256" key="3">
    <source>
        <dbReference type="ARBA" id="ARBA00022603"/>
    </source>
</evidence>
<dbReference type="GO" id="GO:0016279">
    <property type="term" value="F:protein-lysine N-methyltransferase activity"/>
    <property type="evidence" value="ECO:0007669"/>
    <property type="project" value="TreeGrafter"/>
</dbReference>
<gene>
    <name evidence="10" type="ORF">CEUTPL_LOCUS3168</name>
</gene>
<dbReference type="Pfam" id="PF00856">
    <property type="entry name" value="SET"/>
    <property type="match status" value="1"/>
</dbReference>
<dbReference type="InterPro" id="IPR036464">
    <property type="entry name" value="Rubisco_LSMT_subst-bd_sf"/>
</dbReference>
<dbReference type="InterPro" id="IPR050600">
    <property type="entry name" value="SETD3_SETD6_MTase"/>
</dbReference>
<evidence type="ECO:0000256" key="8">
    <source>
        <dbReference type="SAM" id="MobiDB-lite"/>
    </source>
</evidence>
<name>A0A9N9QLJ5_9CUCU</name>
<evidence type="ECO:0000256" key="5">
    <source>
        <dbReference type="ARBA" id="ARBA00022691"/>
    </source>
</evidence>
<keyword evidence="4 7" id="KW-0808">Transferase</keyword>
<keyword evidence="6" id="KW-0009">Actin-binding</keyword>
<protein>
    <recommendedName>
        <fullName evidence="7">protein-histidine N-methyltransferase</fullName>
        <ecNumber evidence="7">2.1.1.85</ecNumber>
    </recommendedName>
</protein>
<evidence type="ECO:0000256" key="6">
    <source>
        <dbReference type="ARBA" id="ARBA00023203"/>
    </source>
</evidence>
<keyword evidence="11" id="KW-1185">Reference proteome</keyword>
<dbReference type="InterPro" id="IPR025785">
    <property type="entry name" value="SETD3"/>
</dbReference>
<evidence type="ECO:0000256" key="7">
    <source>
        <dbReference type="PROSITE-ProRule" id="PRU00898"/>
    </source>
</evidence>
<comment type="subcellular location">
    <subcellularLocation>
        <location evidence="1">Cytoplasm</location>
    </subcellularLocation>
</comment>
<dbReference type="InterPro" id="IPR001214">
    <property type="entry name" value="SET_dom"/>
</dbReference>
<feature type="region of interest" description="Disordered" evidence="8">
    <location>
        <begin position="1"/>
        <end position="27"/>
    </location>
</feature>
<dbReference type="Pfam" id="PF09273">
    <property type="entry name" value="Rubis-subs-bind"/>
    <property type="match status" value="1"/>
</dbReference>
<evidence type="ECO:0000256" key="2">
    <source>
        <dbReference type="ARBA" id="ARBA00022490"/>
    </source>
</evidence>
<accession>A0A9N9QLJ5</accession>
<dbReference type="GO" id="GO:0003779">
    <property type="term" value="F:actin binding"/>
    <property type="evidence" value="ECO:0007669"/>
    <property type="project" value="UniProtKB-KW"/>
</dbReference>